<evidence type="ECO:0000313" key="2">
    <source>
        <dbReference type="EMBL" id="MBC5660023.1"/>
    </source>
</evidence>
<gene>
    <name evidence="2" type="ORF">H8S44_09590</name>
</gene>
<feature type="transmembrane region" description="Helical" evidence="1">
    <location>
        <begin position="5"/>
        <end position="21"/>
    </location>
</feature>
<sequence>MRQLLGFVMFWIGVGILTTFFMPVNGWFVRALAAFSLMLVGYNLFSSGGRCKK</sequence>
<organism evidence="2 3">
    <name type="scientific">Anaerosacchariphilus hominis</name>
    <dbReference type="NCBI Taxonomy" id="2763017"/>
    <lineage>
        <taxon>Bacteria</taxon>
        <taxon>Bacillati</taxon>
        <taxon>Bacillota</taxon>
        <taxon>Clostridia</taxon>
        <taxon>Lachnospirales</taxon>
        <taxon>Lachnospiraceae</taxon>
        <taxon>Anaerosacchariphilus</taxon>
    </lineage>
</organism>
<feature type="transmembrane region" description="Helical" evidence="1">
    <location>
        <begin position="27"/>
        <end position="45"/>
    </location>
</feature>
<name>A0A923RM83_9FIRM</name>
<dbReference type="AlphaFoldDB" id="A0A923RM83"/>
<keyword evidence="3" id="KW-1185">Reference proteome</keyword>
<evidence type="ECO:0000256" key="1">
    <source>
        <dbReference type="SAM" id="Phobius"/>
    </source>
</evidence>
<reference evidence="2" key="1">
    <citation type="submission" date="2020-08" db="EMBL/GenBank/DDBJ databases">
        <title>Genome public.</title>
        <authorList>
            <person name="Liu C."/>
            <person name="Sun Q."/>
        </authorList>
    </citation>
    <scope>NUCLEOTIDE SEQUENCE</scope>
    <source>
        <strain evidence="2">NSJ-68</strain>
    </source>
</reference>
<proteinExistence type="predicted"/>
<keyword evidence="1" id="KW-0812">Transmembrane</keyword>
<comment type="caution">
    <text evidence="2">The sequence shown here is derived from an EMBL/GenBank/DDBJ whole genome shotgun (WGS) entry which is preliminary data.</text>
</comment>
<protein>
    <submittedName>
        <fullName evidence="2">Uncharacterized protein</fullName>
    </submittedName>
</protein>
<dbReference type="Proteomes" id="UP000649345">
    <property type="component" value="Unassembled WGS sequence"/>
</dbReference>
<evidence type="ECO:0000313" key="3">
    <source>
        <dbReference type="Proteomes" id="UP000649345"/>
    </source>
</evidence>
<dbReference type="EMBL" id="JACOOR010000005">
    <property type="protein sequence ID" value="MBC5660023.1"/>
    <property type="molecule type" value="Genomic_DNA"/>
</dbReference>
<keyword evidence="1" id="KW-0472">Membrane</keyword>
<dbReference type="RefSeq" id="WP_186873472.1">
    <property type="nucleotide sequence ID" value="NZ_JACOOR010000005.1"/>
</dbReference>
<keyword evidence="1" id="KW-1133">Transmembrane helix</keyword>
<accession>A0A923RM83</accession>